<evidence type="ECO:0000256" key="3">
    <source>
        <dbReference type="ARBA" id="ARBA00022630"/>
    </source>
</evidence>
<dbReference type="InterPro" id="IPR016166">
    <property type="entry name" value="FAD-bd_PCMH"/>
</dbReference>
<dbReference type="Gene3D" id="3.30.43.10">
    <property type="entry name" value="Uridine Diphospho-n-acetylenolpyruvylglucosamine Reductase, domain 2"/>
    <property type="match status" value="1"/>
</dbReference>
<dbReference type="PROSITE" id="PS51387">
    <property type="entry name" value="FAD_PCMH"/>
    <property type="match status" value="1"/>
</dbReference>
<sequence>MSSSISSSLSSFQGDLVLPEDPAYPSSISRWASNAQRLAALVAFPKSTSDIGLILQYALVHSKPALPIAIKCGGHSASGASSVEGGVVIDLSRYFAGVRVDSEKRLAYVGGGALWKTVDETAMEYGLATVGGIVNHTGVGGLTLGGGFGFLTGEHGLTIDNLVQATITLASGETCTISSDENPDLFWAIRGAGSNFGVITEFVLRLHPQRQEIYSGILVFPMEKVEELCKVANNWWNSGKGPSEKERLFINTCWSEEVGESVIQVVPFFNGSESEGREVFKEFLNLNPTQDLATSIPYPKLNAASNALFPHGRPYITTGYRAHKANPESIKNVAALFKRFKKDDDARKNDPSEQQVNLNVVVIHEFTPFAKFLSIPKTETPFPRERVNNGFLIATWGEDSKQTNEKAKTMVKEVKDVFQEDERKQGGDQYVTSHEQNASVEQDFRQSPTAKLEDLFGPENYQRLKELKRKYDPGNVFSRWLKIEA</sequence>
<evidence type="ECO:0000256" key="4">
    <source>
        <dbReference type="ARBA" id="ARBA00022827"/>
    </source>
</evidence>
<dbReference type="Pfam" id="PF08031">
    <property type="entry name" value="BBE"/>
    <property type="match status" value="1"/>
</dbReference>
<keyword evidence="8" id="KW-1185">Reference proteome</keyword>
<keyword evidence="4" id="KW-0274">FAD</keyword>
<accession>A0ABR1IQR6</accession>
<feature type="domain" description="FAD-binding PCMH-type" evidence="6">
    <location>
        <begin position="35"/>
        <end position="209"/>
    </location>
</feature>
<keyword evidence="5" id="KW-0560">Oxidoreductase</keyword>
<dbReference type="SUPFAM" id="SSF56176">
    <property type="entry name" value="FAD-binding/transporter-associated domain-like"/>
    <property type="match status" value="1"/>
</dbReference>
<evidence type="ECO:0000256" key="5">
    <source>
        <dbReference type="ARBA" id="ARBA00023002"/>
    </source>
</evidence>
<dbReference type="InterPro" id="IPR016167">
    <property type="entry name" value="FAD-bd_PCMH_sub1"/>
</dbReference>
<dbReference type="PANTHER" id="PTHR42973:SF39">
    <property type="entry name" value="FAD-BINDING PCMH-TYPE DOMAIN-CONTAINING PROTEIN"/>
    <property type="match status" value="1"/>
</dbReference>
<dbReference type="InterPro" id="IPR012951">
    <property type="entry name" value="BBE"/>
</dbReference>
<dbReference type="Pfam" id="PF01565">
    <property type="entry name" value="FAD_binding_4"/>
    <property type="match status" value="1"/>
</dbReference>
<proteinExistence type="inferred from homology"/>
<evidence type="ECO:0000256" key="1">
    <source>
        <dbReference type="ARBA" id="ARBA00001974"/>
    </source>
</evidence>
<keyword evidence="3" id="KW-0285">Flavoprotein</keyword>
<comment type="similarity">
    <text evidence="2">Belongs to the oxygen-dependent FAD-linked oxidoreductase family.</text>
</comment>
<dbReference type="InterPro" id="IPR016169">
    <property type="entry name" value="FAD-bd_PCMH_sub2"/>
</dbReference>
<comment type="caution">
    <text evidence="7">The sequence shown here is derived from an EMBL/GenBank/DDBJ whole genome shotgun (WGS) entry which is preliminary data.</text>
</comment>
<dbReference type="InterPro" id="IPR006094">
    <property type="entry name" value="Oxid_FAD_bind_N"/>
</dbReference>
<dbReference type="Proteomes" id="UP001498398">
    <property type="component" value="Unassembled WGS sequence"/>
</dbReference>
<protein>
    <recommendedName>
        <fullName evidence="6">FAD-binding PCMH-type domain-containing protein</fullName>
    </recommendedName>
</protein>
<organism evidence="7 8">
    <name type="scientific">Marasmiellus scandens</name>
    <dbReference type="NCBI Taxonomy" id="2682957"/>
    <lineage>
        <taxon>Eukaryota</taxon>
        <taxon>Fungi</taxon>
        <taxon>Dikarya</taxon>
        <taxon>Basidiomycota</taxon>
        <taxon>Agaricomycotina</taxon>
        <taxon>Agaricomycetes</taxon>
        <taxon>Agaricomycetidae</taxon>
        <taxon>Agaricales</taxon>
        <taxon>Marasmiineae</taxon>
        <taxon>Omphalotaceae</taxon>
        <taxon>Marasmiellus</taxon>
    </lineage>
</organism>
<dbReference type="EMBL" id="JBANRG010000083">
    <property type="protein sequence ID" value="KAK7437697.1"/>
    <property type="molecule type" value="Genomic_DNA"/>
</dbReference>
<dbReference type="PANTHER" id="PTHR42973">
    <property type="entry name" value="BINDING OXIDOREDUCTASE, PUTATIVE (AFU_ORTHOLOGUE AFUA_1G17690)-RELATED"/>
    <property type="match status" value="1"/>
</dbReference>
<dbReference type="Gene3D" id="3.30.465.10">
    <property type="match status" value="1"/>
</dbReference>
<dbReference type="Gene3D" id="3.40.462.20">
    <property type="match status" value="1"/>
</dbReference>
<reference evidence="7 8" key="1">
    <citation type="submission" date="2024-01" db="EMBL/GenBank/DDBJ databases">
        <title>A draft genome for the cacao thread blight pathogen Marasmiellus scandens.</title>
        <authorList>
            <person name="Baruah I.K."/>
            <person name="Leung J."/>
            <person name="Bukari Y."/>
            <person name="Amoako-Attah I."/>
            <person name="Meinhardt L.W."/>
            <person name="Bailey B.A."/>
            <person name="Cohen S.P."/>
        </authorList>
    </citation>
    <scope>NUCLEOTIDE SEQUENCE [LARGE SCALE GENOMIC DNA]</scope>
    <source>
        <strain evidence="7 8">GH-19</strain>
    </source>
</reference>
<dbReference type="InterPro" id="IPR036318">
    <property type="entry name" value="FAD-bd_PCMH-like_sf"/>
</dbReference>
<name>A0ABR1IQR6_9AGAR</name>
<gene>
    <name evidence="7" type="ORF">VKT23_018413</name>
</gene>
<evidence type="ECO:0000313" key="8">
    <source>
        <dbReference type="Proteomes" id="UP001498398"/>
    </source>
</evidence>
<dbReference type="InterPro" id="IPR050416">
    <property type="entry name" value="FAD-linked_Oxidoreductase"/>
</dbReference>
<evidence type="ECO:0000259" key="6">
    <source>
        <dbReference type="PROSITE" id="PS51387"/>
    </source>
</evidence>
<evidence type="ECO:0000313" key="7">
    <source>
        <dbReference type="EMBL" id="KAK7437697.1"/>
    </source>
</evidence>
<evidence type="ECO:0000256" key="2">
    <source>
        <dbReference type="ARBA" id="ARBA00005466"/>
    </source>
</evidence>
<comment type="cofactor">
    <cofactor evidence="1">
        <name>FAD</name>
        <dbReference type="ChEBI" id="CHEBI:57692"/>
    </cofactor>
</comment>